<dbReference type="Proteomes" id="UP000178893">
    <property type="component" value="Unassembled WGS sequence"/>
</dbReference>
<dbReference type="InterPro" id="IPR025247">
    <property type="entry name" value="EcoRI-like_methylase"/>
</dbReference>
<keyword evidence="1" id="KW-0808">Transferase</keyword>
<dbReference type="PROSITE" id="PS00092">
    <property type="entry name" value="N6_MTASE"/>
    <property type="match status" value="1"/>
</dbReference>
<dbReference type="AlphaFoldDB" id="A0A1G2DYI0"/>
<protein>
    <submittedName>
        <fullName evidence="1">Modification methylase</fullName>
    </submittedName>
</protein>
<dbReference type="InterPro" id="IPR002052">
    <property type="entry name" value="DNA_methylase_N6_adenine_CS"/>
</dbReference>
<dbReference type="InterPro" id="IPR018247">
    <property type="entry name" value="EF_Hand_1_Ca_BS"/>
</dbReference>
<sequence length="345" mass="40144">MTAKSLNKNLHRANQAKKDEFYTQLVDIEKELKHYKDQFRGKVVYCNCDDPFESNFFKYFAANFKALGLKKLITTSYVKSPIVGGQLPLFEVEGLKPSGKEPFKIEIKEVPDSDKDGAINLDDVEHLLKHDKNTATPLKGNGDFRSDECVELLKQADIVVTNPPFSLFREYVAQLMEYKKKFLILGQQGAIIYKEFFPLVKENKVWLGYDNGGTKWFQVPMDYDIPTESRKKIVNDVKYFSMGSVNWYTNLYVSKRHNEFTLYKKYSPNEYSKYDNYNAINVNRFIDIPKDYNGVMGVPITFLDKHNPDQFEIIGLDRYTGKNGDKDFTVNGKLLFRRLLIKRKK</sequence>
<dbReference type="PROSITE" id="PS00018">
    <property type="entry name" value="EF_HAND_1"/>
    <property type="match status" value="1"/>
</dbReference>
<dbReference type="GO" id="GO:0032259">
    <property type="term" value="P:methylation"/>
    <property type="evidence" value="ECO:0007669"/>
    <property type="project" value="UniProtKB-KW"/>
</dbReference>
<evidence type="ECO:0000313" key="1">
    <source>
        <dbReference type="EMBL" id="OGZ17968.1"/>
    </source>
</evidence>
<dbReference type="GO" id="GO:0003676">
    <property type="term" value="F:nucleic acid binding"/>
    <property type="evidence" value="ECO:0007669"/>
    <property type="project" value="InterPro"/>
</dbReference>
<keyword evidence="1" id="KW-0489">Methyltransferase</keyword>
<dbReference type="GO" id="GO:0008168">
    <property type="term" value="F:methyltransferase activity"/>
    <property type="evidence" value="ECO:0007669"/>
    <property type="project" value="UniProtKB-KW"/>
</dbReference>
<reference evidence="1 2" key="1">
    <citation type="journal article" date="2016" name="Nat. Commun.">
        <title>Thousands of microbial genomes shed light on interconnected biogeochemical processes in an aquifer system.</title>
        <authorList>
            <person name="Anantharaman K."/>
            <person name="Brown C.T."/>
            <person name="Hug L.A."/>
            <person name="Sharon I."/>
            <person name="Castelle C.J."/>
            <person name="Probst A.J."/>
            <person name="Thomas B.C."/>
            <person name="Singh A."/>
            <person name="Wilkins M.J."/>
            <person name="Karaoz U."/>
            <person name="Brodie E.L."/>
            <person name="Williams K.H."/>
            <person name="Hubbard S.S."/>
            <person name="Banfield J.F."/>
        </authorList>
    </citation>
    <scope>NUCLEOTIDE SEQUENCE [LARGE SCALE GENOMIC DNA]</scope>
</reference>
<comment type="caution">
    <text evidence="1">The sequence shown here is derived from an EMBL/GenBank/DDBJ whole genome shotgun (WGS) entry which is preliminary data.</text>
</comment>
<gene>
    <name evidence="1" type="ORF">A2V72_00535</name>
</gene>
<proteinExistence type="predicted"/>
<dbReference type="EMBL" id="MHLW01000021">
    <property type="protein sequence ID" value="OGZ17968.1"/>
    <property type="molecule type" value="Genomic_DNA"/>
</dbReference>
<accession>A0A1G2DYI0</accession>
<organism evidence="1 2">
    <name type="scientific">Candidatus Nealsonbacteria bacterium RBG_13_37_56</name>
    <dbReference type="NCBI Taxonomy" id="1801661"/>
    <lineage>
        <taxon>Bacteria</taxon>
        <taxon>Candidatus Nealsoniibacteriota</taxon>
    </lineage>
</organism>
<name>A0A1G2DYI0_9BACT</name>
<evidence type="ECO:0000313" key="2">
    <source>
        <dbReference type="Proteomes" id="UP000178893"/>
    </source>
</evidence>
<dbReference type="Pfam" id="PF13651">
    <property type="entry name" value="EcoRI_methylase"/>
    <property type="match status" value="1"/>
</dbReference>